<evidence type="ECO:0000313" key="4">
    <source>
        <dbReference type="Proteomes" id="UP000297452"/>
    </source>
</evidence>
<feature type="region of interest" description="Disordered" evidence="1">
    <location>
        <begin position="401"/>
        <end position="435"/>
    </location>
</feature>
<feature type="region of interest" description="Disordered" evidence="1">
    <location>
        <begin position="198"/>
        <end position="221"/>
    </location>
</feature>
<name>A0A4Z1I354_9HELO</name>
<dbReference type="InterPro" id="IPR036108">
    <property type="entry name" value="4pyrrol_syn_uPrphyn_synt_sf"/>
</dbReference>
<evidence type="ECO:0000313" key="3">
    <source>
        <dbReference type="EMBL" id="TGO53160.1"/>
    </source>
</evidence>
<feature type="compositionally biased region" description="Polar residues" evidence="1">
    <location>
        <begin position="344"/>
        <end position="353"/>
    </location>
</feature>
<dbReference type="PANTHER" id="PTHR12390:SF0">
    <property type="entry name" value="UROPORPHYRINOGEN-III SYNTHASE"/>
    <property type="match status" value="1"/>
</dbReference>
<dbReference type="AlphaFoldDB" id="A0A4Z1I354"/>
<dbReference type="OrthoDB" id="5595751at2759"/>
<dbReference type="GO" id="GO:0006782">
    <property type="term" value="P:protoporphyrinogen IX biosynthetic process"/>
    <property type="evidence" value="ECO:0007669"/>
    <property type="project" value="UniProtKB-UniPathway"/>
</dbReference>
<dbReference type="SUPFAM" id="SSF69618">
    <property type="entry name" value="HemD-like"/>
    <property type="match status" value="1"/>
</dbReference>
<dbReference type="InterPro" id="IPR039793">
    <property type="entry name" value="UROS/Hem4"/>
</dbReference>
<accession>A0A4Z1I354</accession>
<dbReference type="CDD" id="cd06578">
    <property type="entry name" value="HemD"/>
    <property type="match status" value="1"/>
</dbReference>
<dbReference type="InterPro" id="IPR003754">
    <property type="entry name" value="4pyrrol_synth_uPrphyn_synth"/>
</dbReference>
<feature type="region of interest" description="Disordered" evidence="1">
    <location>
        <begin position="1"/>
        <end position="70"/>
    </location>
</feature>
<feature type="compositionally biased region" description="Basic and acidic residues" evidence="1">
    <location>
        <begin position="354"/>
        <end position="369"/>
    </location>
</feature>
<dbReference type="GO" id="GO:0004852">
    <property type="term" value="F:uroporphyrinogen-III synthase activity"/>
    <property type="evidence" value="ECO:0007669"/>
    <property type="project" value="InterPro"/>
</dbReference>
<feature type="compositionally biased region" description="Low complexity" evidence="1">
    <location>
        <begin position="8"/>
        <end position="17"/>
    </location>
</feature>
<sequence length="861" mass="92213">MDIRRATDSVATSSSAETAEKEHTRSESNQRVLEAIRQPITIVGTGTSSATASNTSLSATPSATKAEEKEINFKSDPRLLEASSTLIARQSEDKDQNPYAAGEYGYMQMQVVGSARNDTHVAPEEGPFASEKLLSISSSSTMMMKTALSTSASISHNDLPSDSRTTMTTILSASISALEIRNSDSDFDRSSQASLITPGSVSTVQFPPNKSNSSTQGGRVAPGSLRMMVATFARPVSNEISNTSNGYRPLVVDRIMDFADVGSQTNLREAVSILQQPNEGRSDMEEEEDKESSSGSSCEAHEEDSEKGETSSSDDDCPESGSDNRRQRAAQGRQDEKKSGSGGSQDSNPGSGNKNKDREPPDQSDDEKNRKRRGNTTSVFFGVGFRGLSLGVAAYASNGKRRKFGENSEEEAEMDDTDDADDADDEDSNSDSGIHFQAPELTTSLLLLLPTSPIPPARPPPLFPALAIKLPLPQLPIHIIMGLAHPLSELRATFRAHLVLGHVGLEIGGAGPAGVELGEEAHEGGDVGAVGGGGGARVRGRQRVQEGPGGAAKGFDVGGAVGGWAGRAGCGGLRGLERFGGAGEGSEGVAGAAAEREGGFVDEGVDEVKRLLKERSIGNEEGTKYGGLIFTSQRAVELFAKLVEEGRNDGETDGWPHLQNIPVYTVGPATSRALRSIPQTPALNVFGAESGNGEALAHYMLEHYGDWYKDRSTKPSLLFMVGEQRRDIIPKTLMNPELSAEKRIQVDELVVYGTGVMESFEENFKALLKETENKDTRWVVVFSPTGCDAMLRSLGMLDSQTGKIKRADEQEDGKRKTFIATIGPTTRDYLKNTFDYEPDVCAEKPSPEGVIEGIKRFLDNR</sequence>
<dbReference type="STRING" id="278944.A0A4Z1I354"/>
<feature type="domain" description="Tetrapyrrole biosynthesis uroporphyrinogen III synthase" evidence="2">
    <location>
        <begin position="621"/>
        <end position="851"/>
    </location>
</feature>
<evidence type="ECO:0000256" key="1">
    <source>
        <dbReference type="SAM" id="MobiDB-lite"/>
    </source>
</evidence>
<dbReference type="GO" id="GO:0006780">
    <property type="term" value="P:uroporphyrinogen III biosynthetic process"/>
    <property type="evidence" value="ECO:0007669"/>
    <property type="project" value="InterPro"/>
</dbReference>
<feature type="compositionally biased region" description="Polar residues" evidence="1">
    <location>
        <begin position="198"/>
        <end position="217"/>
    </location>
</feature>
<reference evidence="3 4" key="1">
    <citation type="submission" date="2017-12" db="EMBL/GenBank/DDBJ databases">
        <title>Comparative genomics of Botrytis spp.</title>
        <authorList>
            <person name="Valero-Jimenez C.A."/>
            <person name="Tapia P."/>
            <person name="Veloso J."/>
            <person name="Silva-Moreno E."/>
            <person name="Staats M."/>
            <person name="Valdes J.H."/>
            <person name="Van Kan J.A.L."/>
        </authorList>
    </citation>
    <scope>NUCLEOTIDE SEQUENCE [LARGE SCALE GENOMIC DNA]</scope>
    <source>
        <strain evidence="3 4">MUCL2120</strain>
    </source>
</reference>
<feature type="compositionally biased region" description="Acidic residues" evidence="1">
    <location>
        <begin position="301"/>
        <end position="318"/>
    </location>
</feature>
<proteinExistence type="predicted"/>
<dbReference type="Pfam" id="PF02602">
    <property type="entry name" value="HEM4"/>
    <property type="match status" value="1"/>
</dbReference>
<keyword evidence="4" id="KW-1185">Reference proteome</keyword>
<dbReference type="Proteomes" id="UP000297452">
    <property type="component" value="Unassembled WGS sequence"/>
</dbReference>
<evidence type="ECO:0000259" key="2">
    <source>
        <dbReference type="Pfam" id="PF02602"/>
    </source>
</evidence>
<comment type="caution">
    <text evidence="3">The sequence shown here is derived from an EMBL/GenBank/DDBJ whole genome shotgun (WGS) entry which is preliminary data.</text>
</comment>
<dbReference type="FunFam" id="3.40.50.10090:FF:000011">
    <property type="entry name" value="Uroporphyrinogen-III synthase (UroS), putative"/>
    <property type="match status" value="1"/>
</dbReference>
<dbReference type="GO" id="GO:0005829">
    <property type="term" value="C:cytosol"/>
    <property type="evidence" value="ECO:0007669"/>
    <property type="project" value="TreeGrafter"/>
</dbReference>
<organism evidence="3 4">
    <name type="scientific">Botryotinia narcissicola</name>
    <dbReference type="NCBI Taxonomy" id="278944"/>
    <lineage>
        <taxon>Eukaryota</taxon>
        <taxon>Fungi</taxon>
        <taxon>Dikarya</taxon>
        <taxon>Ascomycota</taxon>
        <taxon>Pezizomycotina</taxon>
        <taxon>Leotiomycetes</taxon>
        <taxon>Helotiales</taxon>
        <taxon>Sclerotiniaceae</taxon>
        <taxon>Botryotinia</taxon>
    </lineage>
</organism>
<dbReference type="EMBL" id="PQXJ01000303">
    <property type="protein sequence ID" value="TGO53160.1"/>
    <property type="molecule type" value="Genomic_DNA"/>
</dbReference>
<feature type="region of interest" description="Disordered" evidence="1">
    <location>
        <begin position="272"/>
        <end position="375"/>
    </location>
</feature>
<dbReference type="PANTHER" id="PTHR12390">
    <property type="entry name" value="UROPORPHYRINOGEN III SYNTHASE"/>
    <property type="match status" value="1"/>
</dbReference>
<feature type="compositionally biased region" description="Basic and acidic residues" evidence="1">
    <location>
        <begin position="18"/>
        <end position="28"/>
    </location>
</feature>
<feature type="compositionally biased region" description="Acidic residues" evidence="1">
    <location>
        <begin position="407"/>
        <end position="429"/>
    </location>
</feature>
<protein>
    <recommendedName>
        <fullName evidence="2">Tetrapyrrole biosynthesis uroporphyrinogen III synthase domain-containing protein</fullName>
    </recommendedName>
</protein>
<dbReference type="Gene3D" id="3.40.50.10090">
    <property type="match status" value="2"/>
</dbReference>
<dbReference type="UniPathway" id="UPA00251">
    <property type="reaction ID" value="UER00320"/>
</dbReference>
<feature type="compositionally biased region" description="Low complexity" evidence="1">
    <location>
        <begin position="45"/>
        <end position="64"/>
    </location>
</feature>
<gene>
    <name evidence="3" type="ORF">BOTNAR_0303g00020</name>
</gene>